<accession>A0A6J7J3X2</accession>
<reference evidence="8" key="1">
    <citation type="submission" date="2020-05" db="EMBL/GenBank/DDBJ databases">
        <authorList>
            <person name="Chiriac C."/>
            <person name="Salcher M."/>
            <person name="Ghai R."/>
            <person name="Kavagutti S V."/>
        </authorList>
    </citation>
    <scope>NUCLEOTIDE SEQUENCE</scope>
</reference>
<evidence type="ECO:0000256" key="6">
    <source>
        <dbReference type="ARBA" id="ARBA00023136"/>
    </source>
</evidence>
<feature type="transmembrane region" description="Helical" evidence="7">
    <location>
        <begin position="295"/>
        <end position="313"/>
    </location>
</feature>
<dbReference type="Pfam" id="PF09594">
    <property type="entry name" value="GT87"/>
    <property type="match status" value="1"/>
</dbReference>
<sequence length="408" mass="43847">MSHDDRRTTATTIWMWGVLLVAGLFALRQAISGWRLSASGDVGPNGDISVYIGAINFLKDGGALYDYPLEGGYGFTYPPFAAIVLRPLTWLAPRTTGLTWLTLCIVVAAAVAALVVATRRWPVSVVARLVALGLAVGAFLGSVQVQSDLITGQVNLVLALLVILDVGRFVPDRFRGVLVGLAAAIKLTPMIIWGWFVVTRQWRALANSVGVFAAAVAVAWVVLPRDSVRYWTDALLDTGRVGDVELRFNTSVMGVLARAGVDGPARTLLWLLLGGVLVLAAYWNAHRARAARDHVAAAILLGCAAVVATPIAWPHHQVWLPLAGIVLVLRQAWVPRVAGLVILAFAYLHVPIIRWSDARDLGWFFDNVDFVMFAGVCLVGLAAGARTVSAEPQPSSRSPADRRSPSAR</sequence>
<feature type="transmembrane region" description="Helical" evidence="7">
    <location>
        <begin position="364"/>
        <end position="385"/>
    </location>
</feature>
<evidence type="ECO:0000256" key="3">
    <source>
        <dbReference type="ARBA" id="ARBA00022679"/>
    </source>
</evidence>
<keyword evidence="2" id="KW-1003">Cell membrane</keyword>
<evidence type="ECO:0000256" key="5">
    <source>
        <dbReference type="ARBA" id="ARBA00022989"/>
    </source>
</evidence>
<protein>
    <submittedName>
        <fullName evidence="8">Unannotated protein</fullName>
    </submittedName>
</protein>
<dbReference type="AlphaFoldDB" id="A0A6J7J3X2"/>
<dbReference type="GO" id="GO:0016758">
    <property type="term" value="F:hexosyltransferase activity"/>
    <property type="evidence" value="ECO:0007669"/>
    <property type="project" value="InterPro"/>
</dbReference>
<feature type="transmembrane region" description="Helical" evidence="7">
    <location>
        <begin position="12"/>
        <end position="31"/>
    </location>
</feature>
<feature type="transmembrane region" description="Helical" evidence="7">
    <location>
        <begin position="98"/>
        <end position="118"/>
    </location>
</feature>
<keyword evidence="4 7" id="KW-0812">Transmembrane</keyword>
<feature type="transmembrane region" description="Helical" evidence="7">
    <location>
        <begin position="333"/>
        <end position="352"/>
    </location>
</feature>
<evidence type="ECO:0000256" key="7">
    <source>
        <dbReference type="SAM" id="Phobius"/>
    </source>
</evidence>
<dbReference type="GO" id="GO:0005886">
    <property type="term" value="C:plasma membrane"/>
    <property type="evidence" value="ECO:0007669"/>
    <property type="project" value="UniProtKB-SubCell"/>
</dbReference>
<keyword evidence="6 7" id="KW-0472">Membrane</keyword>
<dbReference type="EMBL" id="CAFBMW010000011">
    <property type="protein sequence ID" value="CAB4937915.1"/>
    <property type="molecule type" value="Genomic_DNA"/>
</dbReference>
<gene>
    <name evidence="8" type="ORF">UFOPK3662_01674</name>
</gene>
<keyword evidence="3" id="KW-0808">Transferase</keyword>
<comment type="subcellular location">
    <subcellularLocation>
        <location evidence="1">Cell membrane</location>
        <topology evidence="1">Multi-pass membrane protein</topology>
    </subcellularLocation>
</comment>
<evidence type="ECO:0000256" key="1">
    <source>
        <dbReference type="ARBA" id="ARBA00004651"/>
    </source>
</evidence>
<dbReference type="InterPro" id="IPR018584">
    <property type="entry name" value="GT87"/>
</dbReference>
<evidence type="ECO:0000313" key="8">
    <source>
        <dbReference type="EMBL" id="CAB4937915.1"/>
    </source>
</evidence>
<feature type="transmembrane region" description="Helical" evidence="7">
    <location>
        <begin position="204"/>
        <end position="223"/>
    </location>
</feature>
<feature type="transmembrane region" description="Helical" evidence="7">
    <location>
        <begin position="267"/>
        <end position="283"/>
    </location>
</feature>
<keyword evidence="5 7" id="KW-1133">Transmembrane helix</keyword>
<proteinExistence type="predicted"/>
<evidence type="ECO:0000256" key="4">
    <source>
        <dbReference type="ARBA" id="ARBA00022692"/>
    </source>
</evidence>
<organism evidence="8">
    <name type="scientific">freshwater metagenome</name>
    <dbReference type="NCBI Taxonomy" id="449393"/>
    <lineage>
        <taxon>unclassified sequences</taxon>
        <taxon>metagenomes</taxon>
        <taxon>ecological metagenomes</taxon>
    </lineage>
</organism>
<name>A0A6J7J3X2_9ZZZZ</name>
<feature type="transmembrane region" description="Helical" evidence="7">
    <location>
        <begin position="177"/>
        <end position="198"/>
    </location>
</feature>
<evidence type="ECO:0000256" key="2">
    <source>
        <dbReference type="ARBA" id="ARBA00022475"/>
    </source>
</evidence>
<feature type="transmembrane region" description="Helical" evidence="7">
    <location>
        <begin position="125"/>
        <end position="143"/>
    </location>
</feature>